<dbReference type="EC" id="1.1.1.41" evidence="2"/>
<keyword evidence="2" id="KW-0560">Oxidoreductase</keyword>
<dbReference type="EMBL" id="CADCTR010000027">
    <property type="protein sequence ID" value="CAA9212409.1"/>
    <property type="molecule type" value="Genomic_DNA"/>
</dbReference>
<feature type="region of interest" description="Disordered" evidence="1">
    <location>
        <begin position="1"/>
        <end position="21"/>
    </location>
</feature>
<sequence length="21" mass="2182">MAHDVTLIRGDGTGPELVEAT</sequence>
<evidence type="ECO:0000256" key="1">
    <source>
        <dbReference type="SAM" id="MobiDB-lite"/>
    </source>
</evidence>
<organism evidence="2">
    <name type="scientific">uncultured Chloroflexia bacterium</name>
    <dbReference type="NCBI Taxonomy" id="1672391"/>
    <lineage>
        <taxon>Bacteria</taxon>
        <taxon>Bacillati</taxon>
        <taxon>Chloroflexota</taxon>
        <taxon>Chloroflexia</taxon>
        <taxon>environmental samples</taxon>
    </lineage>
</organism>
<evidence type="ECO:0000313" key="2">
    <source>
        <dbReference type="EMBL" id="CAA9212409.1"/>
    </source>
</evidence>
<name>A0A6J4H3U7_9CHLR</name>
<dbReference type="AlphaFoldDB" id="A0A6J4H3U7"/>
<gene>
    <name evidence="2" type="ORF">AVDCRST_MAG93-81</name>
</gene>
<reference evidence="2" key="1">
    <citation type="submission" date="2020-02" db="EMBL/GenBank/DDBJ databases">
        <authorList>
            <person name="Meier V. D."/>
        </authorList>
    </citation>
    <scope>NUCLEOTIDE SEQUENCE</scope>
    <source>
        <strain evidence="2">AVDCRST_MAG93</strain>
    </source>
</reference>
<feature type="non-terminal residue" evidence="2">
    <location>
        <position position="21"/>
    </location>
</feature>
<dbReference type="GO" id="GO:0004449">
    <property type="term" value="F:isocitrate dehydrogenase (NAD+) activity"/>
    <property type="evidence" value="ECO:0007669"/>
    <property type="project" value="UniProtKB-EC"/>
</dbReference>
<proteinExistence type="predicted"/>
<protein>
    <submittedName>
        <fullName evidence="2">Isocitrate dehydrogenase [NAD]</fullName>
        <ecNumber evidence="2">1.1.1.41</ecNumber>
    </submittedName>
</protein>
<accession>A0A6J4H3U7</accession>